<accession>A0A857JA37</accession>
<reference evidence="1 2" key="1">
    <citation type="submission" date="2020-01" db="EMBL/GenBank/DDBJ databases">
        <title>Genome sequencing of strain KACC 21265.</title>
        <authorList>
            <person name="Heo J."/>
            <person name="Kim S.-J."/>
            <person name="Kim J.-S."/>
            <person name="Hong S.-B."/>
            <person name="Kwon S.-W."/>
        </authorList>
    </citation>
    <scope>NUCLEOTIDE SEQUENCE [LARGE SCALE GENOMIC DNA]</scope>
    <source>
        <strain evidence="1 2">KACC 21265</strain>
    </source>
</reference>
<organism evidence="1 2">
    <name type="scientific">Xylophilus rhododendri</name>
    <dbReference type="NCBI Taxonomy" id="2697032"/>
    <lineage>
        <taxon>Bacteria</taxon>
        <taxon>Pseudomonadati</taxon>
        <taxon>Pseudomonadota</taxon>
        <taxon>Betaproteobacteria</taxon>
        <taxon>Burkholderiales</taxon>
        <taxon>Xylophilus</taxon>
    </lineage>
</organism>
<proteinExistence type="predicted"/>
<dbReference type="EMBL" id="CP047650">
    <property type="protein sequence ID" value="QHI99618.1"/>
    <property type="molecule type" value="Genomic_DNA"/>
</dbReference>
<dbReference type="KEGG" id="xyk:GT347_17535"/>
<keyword evidence="2" id="KW-1185">Reference proteome</keyword>
<evidence type="ECO:0008006" key="3">
    <source>
        <dbReference type="Google" id="ProtNLM"/>
    </source>
</evidence>
<dbReference type="Proteomes" id="UP000464787">
    <property type="component" value="Chromosome"/>
</dbReference>
<gene>
    <name evidence="1" type="ORF">GT347_17535</name>
</gene>
<sequence length="274" mass="30495">MVLQACGAVQMGYQALPEVSYWWLDNYLAFTAEQKDQVKDELAALQRWHRKTELPQIADLLDQASLLAVKDVTPEQMCGLAASVRQRLHAVGTQAEPPAAALALALKPEQLQALRKRYDKNNNEYRKEWIEVSAEKRDAKRYKKIAGYADDLYGKLSDAQRAAIHKYVDSGGFDPVFDNKLRLQQQKDVLATLEKLQATPNASPADARKAIAGLIDRGFDSPDPAVHQHQEAVRRAGCEAMAEVQNSASDTQRAHAVKELQKYRSDAAQLAAKS</sequence>
<name>A0A857JA37_9BURK</name>
<evidence type="ECO:0000313" key="2">
    <source>
        <dbReference type="Proteomes" id="UP000464787"/>
    </source>
</evidence>
<protein>
    <recommendedName>
        <fullName evidence="3">Lipoprotein</fullName>
    </recommendedName>
</protein>
<dbReference type="RefSeq" id="WP_160553430.1">
    <property type="nucleotide sequence ID" value="NZ_CP047650.1"/>
</dbReference>
<dbReference type="AlphaFoldDB" id="A0A857JA37"/>
<evidence type="ECO:0000313" key="1">
    <source>
        <dbReference type="EMBL" id="QHI99618.1"/>
    </source>
</evidence>
<dbReference type="Pfam" id="PF19795">
    <property type="entry name" value="DUF6279"/>
    <property type="match status" value="1"/>
</dbReference>